<dbReference type="PROSITE" id="PS50850">
    <property type="entry name" value="MFS"/>
    <property type="match status" value="1"/>
</dbReference>
<feature type="transmembrane region" description="Helical" evidence="6">
    <location>
        <begin position="120"/>
        <end position="138"/>
    </location>
</feature>
<accession>A0ABQ8KA01</accession>
<protein>
    <submittedName>
        <fullName evidence="8">MFS general substrate transporter</fullName>
    </submittedName>
</protein>
<dbReference type="SUPFAM" id="SSF103473">
    <property type="entry name" value="MFS general substrate transporter"/>
    <property type="match status" value="1"/>
</dbReference>
<feature type="transmembrane region" description="Helical" evidence="6">
    <location>
        <begin position="216"/>
        <end position="234"/>
    </location>
</feature>
<evidence type="ECO:0000256" key="6">
    <source>
        <dbReference type="SAM" id="Phobius"/>
    </source>
</evidence>
<feature type="transmembrane region" description="Helical" evidence="6">
    <location>
        <begin position="183"/>
        <end position="204"/>
    </location>
</feature>
<feature type="transmembrane region" description="Helical" evidence="6">
    <location>
        <begin position="317"/>
        <end position="340"/>
    </location>
</feature>
<feature type="transmembrane region" description="Helical" evidence="6">
    <location>
        <begin position="285"/>
        <end position="305"/>
    </location>
</feature>
<dbReference type="InterPro" id="IPR020846">
    <property type="entry name" value="MFS_dom"/>
</dbReference>
<keyword evidence="9" id="KW-1185">Reference proteome</keyword>
<sequence length="506" mass="55995">MTANEREVSVDEKAISVVEQPVSNGSVLDSDSDLLSAEARPAAERRLVRQLDLRLLPTIIIIFIMNYIDRSAVSSARLQGLTQDLHLTQIQYSTVLAVLCASYVPAQIPSNMILNRISRPSYYIPACVIVWGLASALTGITRNYAGIVLCRIAIGFPEAAFYPGAMYLLSRWYTRKELAFRSAVIYGGLLISNAFGNLMAAGILSGMQGKRGIAAWRWFGSISISFGILAIFILPDYPHNTRWLTPAELRLAQVRLAEDTGEADEDGADETAWTGLVQALKDPKVAIFSIMNCSQLLGLGFINFFPTISATLGFSTTVSLLLCAPPWIYATIVCAINAWSADRTGERFFHHCWPWWGVLVGYIIGASTTSVGARYFGMFLMAAGFALTAVWVANAIPRPPAKRSAAIGIVNGIGNMGNLISSYTWQSQWGPDYHPSMYIGIACLSFSTILSFVIRRMLIHENKQLERDELEDLKGARRERIEEAARLEGLTFEQALERKRGFRYLY</sequence>
<gene>
    <name evidence="8" type="ORF">C8Q71DRAFT_711788</name>
</gene>
<evidence type="ECO:0000313" key="8">
    <source>
        <dbReference type="EMBL" id="KAH9834211.1"/>
    </source>
</evidence>
<dbReference type="InterPro" id="IPR036259">
    <property type="entry name" value="MFS_trans_sf"/>
</dbReference>
<dbReference type="GeneID" id="72001557"/>
<evidence type="ECO:0000256" key="2">
    <source>
        <dbReference type="ARBA" id="ARBA00022448"/>
    </source>
</evidence>
<reference evidence="8 9" key="1">
    <citation type="journal article" date="2021" name="Environ. Microbiol.">
        <title>Gene family expansions and transcriptome signatures uncover fungal adaptations to wood decay.</title>
        <authorList>
            <person name="Hage H."/>
            <person name="Miyauchi S."/>
            <person name="Viragh M."/>
            <person name="Drula E."/>
            <person name="Min B."/>
            <person name="Chaduli D."/>
            <person name="Navarro D."/>
            <person name="Favel A."/>
            <person name="Norest M."/>
            <person name="Lesage-Meessen L."/>
            <person name="Balint B."/>
            <person name="Merenyi Z."/>
            <person name="de Eugenio L."/>
            <person name="Morin E."/>
            <person name="Martinez A.T."/>
            <person name="Baldrian P."/>
            <person name="Stursova M."/>
            <person name="Martinez M.J."/>
            <person name="Novotny C."/>
            <person name="Magnuson J.K."/>
            <person name="Spatafora J.W."/>
            <person name="Maurice S."/>
            <person name="Pangilinan J."/>
            <person name="Andreopoulos W."/>
            <person name="LaButti K."/>
            <person name="Hundley H."/>
            <person name="Na H."/>
            <person name="Kuo A."/>
            <person name="Barry K."/>
            <person name="Lipzen A."/>
            <person name="Henrissat B."/>
            <person name="Riley R."/>
            <person name="Ahrendt S."/>
            <person name="Nagy L.G."/>
            <person name="Grigoriev I.V."/>
            <person name="Martin F."/>
            <person name="Rosso M.N."/>
        </authorList>
    </citation>
    <scope>NUCLEOTIDE SEQUENCE [LARGE SCALE GENOMIC DNA]</scope>
    <source>
        <strain evidence="8 9">CIRM-BRFM 1785</strain>
    </source>
</reference>
<name>A0ABQ8KA01_9APHY</name>
<feature type="transmembrane region" description="Helical" evidence="6">
    <location>
        <begin position="405"/>
        <end position="425"/>
    </location>
</feature>
<evidence type="ECO:0000313" key="9">
    <source>
        <dbReference type="Proteomes" id="UP000814176"/>
    </source>
</evidence>
<evidence type="ECO:0000256" key="5">
    <source>
        <dbReference type="ARBA" id="ARBA00023136"/>
    </source>
</evidence>
<comment type="caution">
    <text evidence="8">The sequence shown here is derived from an EMBL/GenBank/DDBJ whole genome shotgun (WGS) entry which is preliminary data.</text>
</comment>
<evidence type="ECO:0000259" key="7">
    <source>
        <dbReference type="PROSITE" id="PS50850"/>
    </source>
</evidence>
<dbReference type="EMBL" id="JADCUA010000016">
    <property type="protein sequence ID" value="KAH9834211.1"/>
    <property type="molecule type" value="Genomic_DNA"/>
</dbReference>
<feature type="transmembrane region" description="Helical" evidence="6">
    <location>
        <begin position="437"/>
        <end position="454"/>
    </location>
</feature>
<evidence type="ECO:0000256" key="4">
    <source>
        <dbReference type="ARBA" id="ARBA00022989"/>
    </source>
</evidence>
<feature type="transmembrane region" description="Helical" evidence="6">
    <location>
        <begin position="352"/>
        <end position="369"/>
    </location>
</feature>
<keyword evidence="3 6" id="KW-0812">Transmembrane</keyword>
<dbReference type="PANTHER" id="PTHR43791:SF6">
    <property type="entry name" value="TRANSPORTER, PUTATIVE (AFU_ORTHOLOGUE AFUA_1G16690)-RELATED"/>
    <property type="match status" value="1"/>
</dbReference>
<proteinExistence type="predicted"/>
<dbReference type="Proteomes" id="UP000814176">
    <property type="component" value="Unassembled WGS sequence"/>
</dbReference>
<comment type="subcellular location">
    <subcellularLocation>
        <location evidence="1">Membrane</location>
        <topology evidence="1">Multi-pass membrane protein</topology>
    </subcellularLocation>
</comment>
<dbReference type="Gene3D" id="1.20.1250.20">
    <property type="entry name" value="MFS general substrate transporter like domains"/>
    <property type="match status" value="2"/>
</dbReference>
<keyword evidence="5 6" id="KW-0472">Membrane</keyword>
<feature type="domain" description="Major facilitator superfamily (MFS) profile" evidence="7">
    <location>
        <begin position="55"/>
        <end position="463"/>
    </location>
</feature>
<keyword evidence="2" id="KW-0813">Transport</keyword>
<organism evidence="8 9">
    <name type="scientific">Rhodofomes roseus</name>
    <dbReference type="NCBI Taxonomy" id="34475"/>
    <lineage>
        <taxon>Eukaryota</taxon>
        <taxon>Fungi</taxon>
        <taxon>Dikarya</taxon>
        <taxon>Basidiomycota</taxon>
        <taxon>Agaricomycotina</taxon>
        <taxon>Agaricomycetes</taxon>
        <taxon>Polyporales</taxon>
        <taxon>Rhodofomes</taxon>
    </lineage>
</organism>
<keyword evidence="4 6" id="KW-1133">Transmembrane helix</keyword>
<dbReference type="Pfam" id="PF07690">
    <property type="entry name" value="MFS_1"/>
    <property type="match status" value="1"/>
</dbReference>
<dbReference type="RefSeq" id="XP_047776867.1">
    <property type="nucleotide sequence ID" value="XM_047920825.1"/>
</dbReference>
<evidence type="ECO:0000256" key="3">
    <source>
        <dbReference type="ARBA" id="ARBA00022692"/>
    </source>
</evidence>
<dbReference type="PANTHER" id="PTHR43791">
    <property type="entry name" value="PERMEASE-RELATED"/>
    <property type="match status" value="1"/>
</dbReference>
<dbReference type="InterPro" id="IPR011701">
    <property type="entry name" value="MFS"/>
</dbReference>
<feature type="transmembrane region" description="Helical" evidence="6">
    <location>
        <begin position="375"/>
        <end position="393"/>
    </location>
</feature>
<feature type="transmembrane region" description="Helical" evidence="6">
    <location>
        <begin position="144"/>
        <end position="162"/>
    </location>
</feature>
<evidence type="ECO:0000256" key="1">
    <source>
        <dbReference type="ARBA" id="ARBA00004141"/>
    </source>
</evidence>